<evidence type="ECO:0000256" key="4">
    <source>
        <dbReference type="ARBA" id="ARBA00023136"/>
    </source>
</evidence>
<dbReference type="EMBL" id="CP092624">
    <property type="protein sequence ID" value="UMM34858.1"/>
    <property type="molecule type" value="Genomic_DNA"/>
</dbReference>
<feature type="transmembrane region" description="Helical" evidence="6">
    <location>
        <begin position="373"/>
        <end position="392"/>
    </location>
</feature>
<keyword evidence="3 6" id="KW-1133">Transmembrane helix</keyword>
<proteinExistence type="predicted"/>
<feature type="transmembrane region" description="Helical" evidence="6">
    <location>
        <begin position="413"/>
        <end position="434"/>
    </location>
</feature>
<feature type="transmembrane region" description="Helical" evidence="6">
    <location>
        <begin position="446"/>
        <end position="465"/>
    </location>
</feature>
<dbReference type="SUPFAM" id="SSF103473">
    <property type="entry name" value="MFS general substrate transporter"/>
    <property type="match status" value="1"/>
</dbReference>
<dbReference type="Proteomes" id="UP000829354">
    <property type="component" value="Chromosome V"/>
</dbReference>
<feature type="transmembrane region" description="Helical" evidence="6">
    <location>
        <begin position="290"/>
        <end position="311"/>
    </location>
</feature>
<sequence length="495" mass="54769">MHSSADFDTGSLKSYTVSNSRTNLDVRKSNWTSLWFANLIQYFCGLQGSLYFTSMWPYLLKLDPSAQLPFFGIILASFSIGQAVGSPIFGTWTQKTEAFKVPVATGLVFCALGNILYGILPTINWESQWLMLISRVLIGFGAGNLSALRAYVSACSTLEDRNTAVSLATGSQVTGMLTGPILQTAFAFIGDGVRVFNTFDLDAYTSPAFTLAIVLTIMSVMIFFYFSEDYAGVIDEKKEDSDVIIPPFNRQAAVVCIFLWFVIQTIAVNIESLCSVFTIAMYNWTSHQAIVYGGYIETCSCAISVSQYLVIGFTRIGKIDKRIQIVFGCVVFCVYYIVLLPWPFYPESLHYNPNVTDGACTYDWCQYVPKIPFVAYILVYTLCFGIAFPYIGNSIGTLFSEVLGPRQQGTMQGIFALFGSVGRCLAPLVTTFFFNSSGYTWISVEMLTFLIIGALSTIISWKVMIPLQLIQTKNSSGSVSSNNNNNNNNNNNDKV</sequence>
<feature type="transmembrane region" description="Helical" evidence="6">
    <location>
        <begin position="34"/>
        <end position="56"/>
    </location>
</feature>
<dbReference type="GO" id="GO:0022857">
    <property type="term" value="F:transmembrane transporter activity"/>
    <property type="evidence" value="ECO:0007669"/>
    <property type="project" value="InterPro"/>
</dbReference>
<evidence type="ECO:0000256" key="5">
    <source>
        <dbReference type="SAM" id="MobiDB-lite"/>
    </source>
</evidence>
<feature type="transmembrane region" description="Helical" evidence="6">
    <location>
        <begin position="101"/>
        <end position="120"/>
    </location>
</feature>
<dbReference type="Pfam" id="PF07690">
    <property type="entry name" value="MFS_1"/>
    <property type="match status" value="1"/>
</dbReference>
<evidence type="ECO:0000256" key="3">
    <source>
        <dbReference type="ARBA" id="ARBA00022989"/>
    </source>
</evidence>
<protein>
    <recommendedName>
        <fullName evidence="7">Major facilitator superfamily (MFS) profile domain-containing protein</fullName>
    </recommendedName>
</protein>
<feature type="region of interest" description="Disordered" evidence="5">
    <location>
        <begin position="476"/>
        <end position="495"/>
    </location>
</feature>
<keyword evidence="2 6" id="KW-0812">Transmembrane</keyword>
<feature type="transmembrane region" description="Helical" evidence="6">
    <location>
        <begin position="209"/>
        <end position="227"/>
    </location>
</feature>
<evidence type="ECO:0000313" key="9">
    <source>
        <dbReference type="Proteomes" id="UP000829354"/>
    </source>
</evidence>
<dbReference type="GO" id="GO:0016020">
    <property type="term" value="C:membrane"/>
    <property type="evidence" value="ECO:0007669"/>
    <property type="project" value="UniProtKB-SubCell"/>
</dbReference>
<dbReference type="Gene3D" id="1.20.1250.20">
    <property type="entry name" value="MFS general substrate transporter like domains"/>
    <property type="match status" value="1"/>
</dbReference>
<evidence type="ECO:0000256" key="1">
    <source>
        <dbReference type="ARBA" id="ARBA00004141"/>
    </source>
</evidence>
<keyword evidence="4 6" id="KW-0472">Membrane</keyword>
<dbReference type="InterPro" id="IPR020846">
    <property type="entry name" value="MFS_dom"/>
</dbReference>
<feature type="transmembrane region" description="Helical" evidence="6">
    <location>
        <begin position="164"/>
        <end position="189"/>
    </location>
</feature>
<dbReference type="InterPro" id="IPR051068">
    <property type="entry name" value="MFS_Domain-Containing_Protein"/>
</dbReference>
<evidence type="ECO:0000313" key="8">
    <source>
        <dbReference type="EMBL" id="UMM34858.1"/>
    </source>
</evidence>
<dbReference type="PANTHER" id="PTHR23510:SF12">
    <property type="entry name" value="MAJOR FACILITATOR SUPERFAMILY (MFS) PROFILE DOMAIN-CONTAINING PROTEIN"/>
    <property type="match status" value="1"/>
</dbReference>
<name>A0AAE9F3X0_CAEBR</name>
<reference evidence="8 9" key="1">
    <citation type="submission" date="2022-04" db="EMBL/GenBank/DDBJ databases">
        <title>Chromosome-level reference genomes for two strains of Caenorhabditis briggsae: an improved platform for comparative genomics.</title>
        <authorList>
            <person name="Stevens L."/>
            <person name="Andersen E."/>
        </authorList>
    </citation>
    <scope>NUCLEOTIDE SEQUENCE [LARGE SCALE GENOMIC DNA]</scope>
    <source>
        <strain evidence="8">VX34</strain>
        <tissue evidence="8">Whole-organism</tissue>
    </source>
</reference>
<organism evidence="8 9">
    <name type="scientific">Caenorhabditis briggsae</name>
    <dbReference type="NCBI Taxonomy" id="6238"/>
    <lineage>
        <taxon>Eukaryota</taxon>
        <taxon>Metazoa</taxon>
        <taxon>Ecdysozoa</taxon>
        <taxon>Nematoda</taxon>
        <taxon>Chromadorea</taxon>
        <taxon>Rhabditida</taxon>
        <taxon>Rhabditina</taxon>
        <taxon>Rhabditomorpha</taxon>
        <taxon>Rhabditoidea</taxon>
        <taxon>Rhabditidae</taxon>
        <taxon>Peloderinae</taxon>
        <taxon>Caenorhabditis</taxon>
    </lineage>
</organism>
<dbReference type="AlphaFoldDB" id="A0AAE9F3X0"/>
<feature type="transmembrane region" description="Helical" evidence="6">
    <location>
        <begin position="323"/>
        <end position="345"/>
    </location>
</feature>
<keyword evidence="9" id="KW-1185">Reference proteome</keyword>
<feature type="transmembrane region" description="Helical" evidence="6">
    <location>
        <begin position="248"/>
        <end position="270"/>
    </location>
</feature>
<feature type="transmembrane region" description="Helical" evidence="6">
    <location>
        <begin position="132"/>
        <end position="152"/>
    </location>
</feature>
<dbReference type="PANTHER" id="PTHR23510">
    <property type="entry name" value="INNER MEMBRANE TRANSPORT PROTEIN YAJR"/>
    <property type="match status" value="1"/>
</dbReference>
<comment type="subcellular location">
    <subcellularLocation>
        <location evidence="1">Membrane</location>
        <topology evidence="1">Multi-pass membrane protein</topology>
    </subcellularLocation>
</comment>
<dbReference type="InterPro" id="IPR011701">
    <property type="entry name" value="MFS"/>
</dbReference>
<evidence type="ECO:0000256" key="2">
    <source>
        <dbReference type="ARBA" id="ARBA00022692"/>
    </source>
</evidence>
<feature type="transmembrane region" description="Helical" evidence="6">
    <location>
        <begin position="68"/>
        <end position="89"/>
    </location>
</feature>
<evidence type="ECO:0000259" key="7">
    <source>
        <dbReference type="PROSITE" id="PS50850"/>
    </source>
</evidence>
<evidence type="ECO:0000256" key="6">
    <source>
        <dbReference type="SAM" id="Phobius"/>
    </source>
</evidence>
<dbReference type="CDD" id="cd17326">
    <property type="entry name" value="MFS_MFSD8"/>
    <property type="match status" value="1"/>
</dbReference>
<dbReference type="PROSITE" id="PS50850">
    <property type="entry name" value="MFS"/>
    <property type="match status" value="1"/>
</dbReference>
<gene>
    <name evidence="8" type="ORF">L5515_007738</name>
</gene>
<feature type="domain" description="Major facilitator superfamily (MFS) profile" evidence="7">
    <location>
        <begin position="33"/>
        <end position="471"/>
    </location>
</feature>
<dbReference type="InterPro" id="IPR036259">
    <property type="entry name" value="MFS_trans_sf"/>
</dbReference>
<accession>A0AAE9F3X0</accession>